<feature type="region of interest" description="Disordered" evidence="1">
    <location>
        <begin position="30"/>
        <end position="51"/>
    </location>
</feature>
<organism evidence="2 3">
    <name type="scientific">Chondromyces apiculatus DSM 436</name>
    <dbReference type="NCBI Taxonomy" id="1192034"/>
    <lineage>
        <taxon>Bacteria</taxon>
        <taxon>Pseudomonadati</taxon>
        <taxon>Myxococcota</taxon>
        <taxon>Polyangia</taxon>
        <taxon>Polyangiales</taxon>
        <taxon>Polyangiaceae</taxon>
        <taxon>Chondromyces</taxon>
    </lineage>
</organism>
<accession>A0A017TE20</accession>
<dbReference type="Proteomes" id="UP000019678">
    <property type="component" value="Unassembled WGS sequence"/>
</dbReference>
<protein>
    <submittedName>
        <fullName evidence="2">Uncharacterized protein</fullName>
    </submittedName>
</protein>
<dbReference type="STRING" id="1192034.CAP_1294"/>
<evidence type="ECO:0000256" key="1">
    <source>
        <dbReference type="SAM" id="MobiDB-lite"/>
    </source>
</evidence>
<keyword evidence="3" id="KW-1185">Reference proteome</keyword>
<dbReference type="EMBL" id="ASRX01000013">
    <property type="protein sequence ID" value="EYF07035.1"/>
    <property type="molecule type" value="Genomic_DNA"/>
</dbReference>
<sequence>MTGHAVSRSGAFAMSAAPFATETSLHVPIGRSAGDTLDSVGDVHTHGRRAP</sequence>
<dbReference type="AlphaFoldDB" id="A0A017TE20"/>
<reference evidence="2 3" key="1">
    <citation type="submission" date="2013-05" db="EMBL/GenBank/DDBJ databases">
        <title>Genome assembly of Chondromyces apiculatus DSM 436.</title>
        <authorList>
            <person name="Sharma G."/>
            <person name="Khatri I."/>
            <person name="Kaur C."/>
            <person name="Mayilraj S."/>
            <person name="Subramanian S."/>
        </authorList>
    </citation>
    <scope>NUCLEOTIDE SEQUENCE [LARGE SCALE GENOMIC DNA]</scope>
    <source>
        <strain evidence="2 3">DSM 436</strain>
    </source>
</reference>
<evidence type="ECO:0000313" key="2">
    <source>
        <dbReference type="EMBL" id="EYF07035.1"/>
    </source>
</evidence>
<evidence type="ECO:0000313" key="3">
    <source>
        <dbReference type="Proteomes" id="UP000019678"/>
    </source>
</evidence>
<proteinExistence type="predicted"/>
<name>A0A017TE20_9BACT</name>
<gene>
    <name evidence="2" type="ORF">CAP_1294</name>
</gene>
<comment type="caution">
    <text evidence="2">The sequence shown here is derived from an EMBL/GenBank/DDBJ whole genome shotgun (WGS) entry which is preliminary data.</text>
</comment>